<evidence type="ECO:0000313" key="1">
    <source>
        <dbReference type="EMBL" id="KAI4364036.1"/>
    </source>
</evidence>
<gene>
    <name evidence="1" type="ORF">MLD38_020180</name>
</gene>
<reference evidence="2" key="1">
    <citation type="journal article" date="2023" name="Front. Plant Sci.">
        <title>Chromosomal-level genome assembly of Melastoma candidum provides insights into trichome evolution.</title>
        <authorList>
            <person name="Zhong Y."/>
            <person name="Wu W."/>
            <person name="Sun C."/>
            <person name="Zou P."/>
            <person name="Liu Y."/>
            <person name="Dai S."/>
            <person name="Zhou R."/>
        </authorList>
    </citation>
    <scope>NUCLEOTIDE SEQUENCE [LARGE SCALE GENOMIC DNA]</scope>
</reference>
<accession>A0ACB9QCE7</accession>
<name>A0ACB9QCE7_9MYRT</name>
<proteinExistence type="predicted"/>
<dbReference type="Proteomes" id="UP001057402">
    <property type="component" value="Chromosome 6"/>
</dbReference>
<sequence length="166" mass="18330">MSFFNPTYYYNYNTTGSGGPIAAAGITTCVALLFVTFVVYFICCRSMTSRLHPDPTPQTLTTTSRPPQEQHHVAPTVNPGINDATIEGFPRLLYSDLKQLHETRGFTTASSCSICLKDYDPGDDLRLLPDCGHLFHSKCIDPWLLSRVTCPVCRTSPLPRPASTRG</sequence>
<comment type="caution">
    <text evidence="1">The sequence shown here is derived from an EMBL/GenBank/DDBJ whole genome shotgun (WGS) entry which is preliminary data.</text>
</comment>
<keyword evidence="2" id="KW-1185">Reference proteome</keyword>
<evidence type="ECO:0000313" key="2">
    <source>
        <dbReference type="Proteomes" id="UP001057402"/>
    </source>
</evidence>
<protein>
    <submittedName>
        <fullName evidence="1">Uncharacterized protein</fullName>
    </submittedName>
</protein>
<organism evidence="1 2">
    <name type="scientific">Melastoma candidum</name>
    <dbReference type="NCBI Taxonomy" id="119954"/>
    <lineage>
        <taxon>Eukaryota</taxon>
        <taxon>Viridiplantae</taxon>
        <taxon>Streptophyta</taxon>
        <taxon>Embryophyta</taxon>
        <taxon>Tracheophyta</taxon>
        <taxon>Spermatophyta</taxon>
        <taxon>Magnoliopsida</taxon>
        <taxon>eudicotyledons</taxon>
        <taxon>Gunneridae</taxon>
        <taxon>Pentapetalae</taxon>
        <taxon>rosids</taxon>
        <taxon>malvids</taxon>
        <taxon>Myrtales</taxon>
        <taxon>Melastomataceae</taxon>
        <taxon>Melastomatoideae</taxon>
        <taxon>Melastomateae</taxon>
        <taxon>Melastoma</taxon>
    </lineage>
</organism>
<dbReference type="EMBL" id="CM042885">
    <property type="protein sequence ID" value="KAI4364036.1"/>
    <property type="molecule type" value="Genomic_DNA"/>
</dbReference>